<dbReference type="Pfam" id="PF16491">
    <property type="entry name" value="Peptidase_M48_N"/>
    <property type="match status" value="1"/>
</dbReference>
<evidence type="ECO:0000259" key="9">
    <source>
        <dbReference type="Pfam" id="PF16491"/>
    </source>
</evidence>
<dbReference type="Proteomes" id="UP000193986">
    <property type="component" value="Unassembled WGS sequence"/>
</dbReference>
<dbReference type="InterPro" id="IPR001915">
    <property type="entry name" value="Peptidase_M48"/>
</dbReference>
<comment type="similarity">
    <text evidence="6">Belongs to the peptidase M48 family.</text>
</comment>
<evidence type="ECO:0000256" key="7">
    <source>
        <dbReference type="SAM" id="Phobius"/>
    </source>
</evidence>
<dbReference type="GO" id="GO:0006508">
    <property type="term" value="P:proteolysis"/>
    <property type="evidence" value="ECO:0007669"/>
    <property type="project" value="UniProtKB-KW"/>
</dbReference>
<sequence>MRYDLLAIYARGACLALDSYLLHRQDRHIQRLQSYDLKSSHTQRKEIKYALVSLTLQQAVKIGFILSQGNKRLWEWTVQLVAPIGGGFLGYVGKGVAFWVLFKLTEQAISFPALTYHRFAILRSPITARNARLWIMVTGFGSLIDISTAAAKATLVMTAGWLIGERRLVQVLIGVLYIGPLITIIPGLFPYFYDVKGPLPDGELRTQVEVMTSKIGFPLSNLYVIDSRDGPYQGFNHHLAMCLGFWRTKYILISETLLEADTVEEVIATIAHELGHWYHDHSTKAYFFKLPYAFLLLGFLYFGADPQLFSSFGLDTILFSSPIEPGVSGQRYPLTLAFFLYSISVESAVRPIWNLVRNCLTQSQEHQADRFAAKLGYAAPLSSTLRKARDNDKNYKPLDRLYNLFFESHPEVDIRIQALEEMDR</sequence>
<keyword evidence="7" id="KW-0472">Membrane</keyword>
<evidence type="ECO:0000313" key="11">
    <source>
        <dbReference type="Proteomes" id="UP000193986"/>
    </source>
</evidence>
<keyword evidence="3 6" id="KW-0378">Hydrolase</keyword>
<evidence type="ECO:0000256" key="3">
    <source>
        <dbReference type="ARBA" id="ARBA00022801"/>
    </source>
</evidence>
<feature type="transmembrane region" description="Helical" evidence="7">
    <location>
        <begin position="80"/>
        <end position="102"/>
    </location>
</feature>
<name>A0A1Y2APG3_9TREE</name>
<proteinExistence type="inferred from homology"/>
<gene>
    <name evidence="10" type="ORF">BCR39DRAFT_546735</name>
</gene>
<accession>A0A1Y2APG3</accession>
<evidence type="ECO:0000256" key="5">
    <source>
        <dbReference type="ARBA" id="ARBA00023049"/>
    </source>
</evidence>
<evidence type="ECO:0000259" key="8">
    <source>
        <dbReference type="Pfam" id="PF01435"/>
    </source>
</evidence>
<evidence type="ECO:0000313" key="10">
    <source>
        <dbReference type="EMBL" id="ORY24469.1"/>
    </source>
</evidence>
<feature type="domain" description="Peptidase M48" evidence="8">
    <location>
        <begin position="199"/>
        <end position="422"/>
    </location>
</feature>
<dbReference type="PANTHER" id="PTHR10120">
    <property type="entry name" value="CAAX PRENYL PROTEASE 1"/>
    <property type="match status" value="1"/>
</dbReference>
<evidence type="ECO:0000256" key="4">
    <source>
        <dbReference type="ARBA" id="ARBA00022833"/>
    </source>
</evidence>
<feature type="transmembrane region" description="Helical" evidence="7">
    <location>
        <begin position="133"/>
        <end position="156"/>
    </location>
</feature>
<reference evidence="10 11" key="1">
    <citation type="submission" date="2016-07" db="EMBL/GenBank/DDBJ databases">
        <title>Pervasive Adenine N6-methylation of Active Genes in Fungi.</title>
        <authorList>
            <consortium name="DOE Joint Genome Institute"/>
            <person name="Mondo S.J."/>
            <person name="Dannebaum R.O."/>
            <person name="Kuo R.C."/>
            <person name="Labutti K."/>
            <person name="Haridas S."/>
            <person name="Kuo A."/>
            <person name="Salamov A."/>
            <person name="Ahrendt S.R."/>
            <person name="Lipzen A."/>
            <person name="Sullivan W."/>
            <person name="Andreopoulos W.B."/>
            <person name="Clum A."/>
            <person name="Lindquist E."/>
            <person name="Daum C."/>
            <person name="Ramamoorthy G.K."/>
            <person name="Gryganskyi A."/>
            <person name="Culley D."/>
            <person name="Magnuson J.K."/>
            <person name="James T.Y."/>
            <person name="O'Malley M.A."/>
            <person name="Stajich J.E."/>
            <person name="Spatafora J.W."/>
            <person name="Visel A."/>
            <person name="Grigoriev I.V."/>
        </authorList>
    </citation>
    <scope>NUCLEOTIDE SEQUENCE [LARGE SCALE GENOMIC DNA]</scope>
    <source>
        <strain evidence="10 11">68-887.2</strain>
    </source>
</reference>
<keyword evidence="1 6" id="KW-0645">Protease</keyword>
<dbReference type="InterPro" id="IPR032456">
    <property type="entry name" value="Peptidase_M48_N"/>
</dbReference>
<evidence type="ECO:0000256" key="1">
    <source>
        <dbReference type="ARBA" id="ARBA00022670"/>
    </source>
</evidence>
<keyword evidence="2" id="KW-0479">Metal-binding</keyword>
<keyword evidence="11" id="KW-1185">Reference proteome</keyword>
<evidence type="ECO:0000256" key="6">
    <source>
        <dbReference type="RuleBase" id="RU003983"/>
    </source>
</evidence>
<dbReference type="GO" id="GO:0004222">
    <property type="term" value="F:metalloendopeptidase activity"/>
    <property type="evidence" value="ECO:0007669"/>
    <property type="project" value="InterPro"/>
</dbReference>
<dbReference type="STRING" id="71784.A0A1Y2APG3"/>
<keyword evidence="7" id="KW-0812">Transmembrane</keyword>
<organism evidence="10 11">
    <name type="scientific">Naematelia encephala</name>
    <dbReference type="NCBI Taxonomy" id="71784"/>
    <lineage>
        <taxon>Eukaryota</taxon>
        <taxon>Fungi</taxon>
        <taxon>Dikarya</taxon>
        <taxon>Basidiomycota</taxon>
        <taxon>Agaricomycotina</taxon>
        <taxon>Tremellomycetes</taxon>
        <taxon>Tremellales</taxon>
        <taxon>Naemateliaceae</taxon>
        <taxon>Naematelia</taxon>
    </lineage>
</organism>
<comment type="caution">
    <text evidence="10">The sequence shown here is derived from an EMBL/GenBank/DDBJ whole genome shotgun (WGS) entry which is preliminary data.</text>
</comment>
<dbReference type="OrthoDB" id="360839at2759"/>
<feature type="transmembrane region" description="Helical" evidence="7">
    <location>
        <begin position="168"/>
        <end position="193"/>
    </location>
</feature>
<dbReference type="GO" id="GO:0046872">
    <property type="term" value="F:metal ion binding"/>
    <property type="evidence" value="ECO:0007669"/>
    <property type="project" value="UniProtKB-KW"/>
</dbReference>
<keyword evidence="7" id="KW-1133">Transmembrane helix</keyword>
<comment type="cofactor">
    <cofactor evidence="6">
        <name>Zn(2+)</name>
        <dbReference type="ChEBI" id="CHEBI:29105"/>
    </cofactor>
    <text evidence="6">Binds 1 zinc ion per subunit.</text>
</comment>
<dbReference type="InParanoid" id="A0A1Y2APG3"/>
<evidence type="ECO:0000256" key="2">
    <source>
        <dbReference type="ARBA" id="ARBA00022723"/>
    </source>
</evidence>
<dbReference type="AlphaFoldDB" id="A0A1Y2APG3"/>
<dbReference type="Gene3D" id="3.30.2010.10">
    <property type="entry name" value="Metalloproteases ('zincins'), catalytic domain"/>
    <property type="match status" value="1"/>
</dbReference>
<dbReference type="EMBL" id="MCFC01000067">
    <property type="protein sequence ID" value="ORY24469.1"/>
    <property type="molecule type" value="Genomic_DNA"/>
</dbReference>
<protein>
    <submittedName>
        <fullName evidence="10">Peptidase family M48-domain-containing protein</fullName>
    </submittedName>
</protein>
<feature type="domain" description="CAAX prenyl protease 1 N-terminal" evidence="9">
    <location>
        <begin position="38"/>
        <end position="122"/>
    </location>
</feature>
<keyword evidence="4 6" id="KW-0862">Zinc</keyword>
<dbReference type="Pfam" id="PF01435">
    <property type="entry name" value="Peptidase_M48"/>
    <property type="match status" value="1"/>
</dbReference>
<keyword evidence="5 6" id="KW-0482">Metalloprotease</keyword>
<feature type="transmembrane region" description="Helical" evidence="7">
    <location>
        <begin position="286"/>
        <end position="304"/>
    </location>
</feature>